<evidence type="ECO:0000313" key="3">
    <source>
        <dbReference type="EMBL" id="RCK80651.1"/>
    </source>
</evidence>
<dbReference type="GO" id="GO:0016491">
    <property type="term" value="F:oxidoreductase activity"/>
    <property type="evidence" value="ECO:0007669"/>
    <property type="project" value="UniProtKB-KW"/>
</dbReference>
<sequence length="320" mass="34860">MQPQPIEVKPVDLKALTNAPVRFTGGHRACAGCGMTIMARQVLLAAADTPVVVGAATGCLEVTTTIFPYTAWNVPFIHSAFENAAATMSGVETAYRALKKKGRIPADKEIRFITFGGDGGTYDIGLQSLSGALERGHRLLYICYDNGAYMNTGIQRSGATPRGAHTTTCPVGAVMPGKPQNRKDLAAIVAAHNIPYLATASPHQPRDLMRKVRKALAVDGPSFMLIFSPCRLGWAFPPEQTMDLCREAVSTGFWPLYEVEYGKWIINEPAPTADLAPIKPWLEKQGRFRHLLQKGNEALLAEIQAGITAEWEKLKKRTTL</sequence>
<feature type="domain" description="Thiamine pyrophosphate enzyme TPP-binding" evidence="2">
    <location>
        <begin position="57"/>
        <end position="224"/>
    </location>
</feature>
<organism evidence="3 4">
    <name type="scientific">Candidatus Ozemobacter sibiricus</name>
    <dbReference type="NCBI Taxonomy" id="2268124"/>
    <lineage>
        <taxon>Bacteria</taxon>
        <taxon>Candidatus Ozemobacteria</taxon>
        <taxon>Candidatus Ozemobacterales</taxon>
        <taxon>Candidatus Ozemobacteraceae</taxon>
        <taxon>Candidatus Ozemobacter</taxon>
    </lineage>
</organism>
<dbReference type="Proteomes" id="UP000252355">
    <property type="component" value="Unassembled WGS sequence"/>
</dbReference>
<protein>
    <submittedName>
        <fullName evidence="3">Pyruvate:ferredoxin oxidoreductase, beta subunit</fullName>
    </submittedName>
</protein>
<dbReference type="Gene3D" id="3.40.50.970">
    <property type="match status" value="2"/>
</dbReference>
<dbReference type="EMBL" id="QOQW01000005">
    <property type="protein sequence ID" value="RCK80651.1"/>
    <property type="molecule type" value="Genomic_DNA"/>
</dbReference>
<name>A0A367ZTI2_9BACT</name>
<keyword evidence="3" id="KW-0670">Pyruvate</keyword>
<keyword evidence="1" id="KW-0560">Oxidoreductase</keyword>
<accession>A0A367ZTI2</accession>
<dbReference type="AlphaFoldDB" id="A0A367ZTI2"/>
<reference evidence="3 4" key="1">
    <citation type="submission" date="2018-05" db="EMBL/GenBank/DDBJ databases">
        <title>A metagenomic window into the 2 km-deep terrestrial subsurface aquifer revealed taxonomically and functionally diverse microbial community comprising novel uncultured bacterial lineages.</title>
        <authorList>
            <person name="Kadnikov V.V."/>
            <person name="Mardanov A.V."/>
            <person name="Beletsky A.V."/>
            <person name="Banks D."/>
            <person name="Pimenov N.V."/>
            <person name="Frank Y.A."/>
            <person name="Karnachuk O.V."/>
            <person name="Ravin N.V."/>
        </authorList>
    </citation>
    <scope>NUCLEOTIDE SEQUENCE [LARGE SCALE GENOMIC DNA]</scope>
    <source>
        <strain evidence="3">BY5</strain>
    </source>
</reference>
<dbReference type="InterPro" id="IPR029061">
    <property type="entry name" value="THDP-binding"/>
</dbReference>
<dbReference type="InterPro" id="IPR011766">
    <property type="entry name" value="TPP_enzyme_TPP-bd"/>
</dbReference>
<evidence type="ECO:0000259" key="2">
    <source>
        <dbReference type="Pfam" id="PF02775"/>
    </source>
</evidence>
<dbReference type="SUPFAM" id="SSF52518">
    <property type="entry name" value="Thiamin diphosphate-binding fold (THDP-binding)"/>
    <property type="match status" value="1"/>
</dbReference>
<dbReference type="Pfam" id="PF02775">
    <property type="entry name" value="TPP_enzyme_C"/>
    <property type="match status" value="1"/>
</dbReference>
<dbReference type="GO" id="GO:0030976">
    <property type="term" value="F:thiamine pyrophosphate binding"/>
    <property type="evidence" value="ECO:0007669"/>
    <property type="project" value="InterPro"/>
</dbReference>
<comment type="caution">
    <text evidence="3">The sequence shown here is derived from an EMBL/GenBank/DDBJ whole genome shotgun (WGS) entry which is preliminary data.</text>
</comment>
<proteinExistence type="predicted"/>
<dbReference type="CDD" id="cd03376">
    <property type="entry name" value="TPP_PFOR_porB_like"/>
    <property type="match status" value="1"/>
</dbReference>
<evidence type="ECO:0000256" key="1">
    <source>
        <dbReference type="ARBA" id="ARBA00023002"/>
    </source>
</evidence>
<dbReference type="InterPro" id="IPR051479">
    <property type="entry name" value="PorB-like"/>
</dbReference>
<evidence type="ECO:0000313" key="4">
    <source>
        <dbReference type="Proteomes" id="UP000252355"/>
    </source>
</evidence>
<gene>
    <name evidence="3" type="ORF">OZSIB_2964</name>
</gene>
<dbReference type="PANTHER" id="PTHR42897">
    <property type="entry name" value="PYRUVATE SYNTHASE SUBUNIT PORB"/>
    <property type="match status" value="1"/>
</dbReference>
<dbReference type="PANTHER" id="PTHR42897:SF2">
    <property type="entry name" value="PYRUVATE SYNTHASE SUBUNIT PORB"/>
    <property type="match status" value="1"/>
</dbReference>